<feature type="transmembrane region" description="Helical" evidence="1">
    <location>
        <begin position="182"/>
        <end position="204"/>
    </location>
</feature>
<feature type="transmembrane region" description="Helical" evidence="1">
    <location>
        <begin position="385"/>
        <end position="407"/>
    </location>
</feature>
<dbReference type="RefSeq" id="WP_013410124.1">
    <property type="nucleotide sequence ID" value="NC_014655.1"/>
</dbReference>
<keyword evidence="1" id="KW-0472">Membrane</keyword>
<reference evidence="2 3" key="2">
    <citation type="journal article" date="2011" name="Stand. Genomic Sci.">
        <title>Complete genome sequence of Leadbetterella byssophila type strain (4M15).</title>
        <authorList>
            <person name="Abt B."/>
            <person name="Teshima H."/>
            <person name="Lucas S."/>
            <person name="Lapidus A."/>
            <person name="Del Rio T.G."/>
            <person name="Nolan M."/>
            <person name="Tice H."/>
            <person name="Cheng J.F."/>
            <person name="Pitluck S."/>
            <person name="Liolios K."/>
            <person name="Pagani I."/>
            <person name="Ivanova N."/>
            <person name="Mavromatis K."/>
            <person name="Pati A."/>
            <person name="Tapia R."/>
            <person name="Han C."/>
            <person name="Goodwin L."/>
            <person name="Chen A."/>
            <person name="Palaniappan K."/>
            <person name="Land M."/>
            <person name="Hauser L."/>
            <person name="Chang Y.J."/>
            <person name="Jeffries C.D."/>
            <person name="Rohde M."/>
            <person name="Goker M."/>
            <person name="Tindall B.J."/>
            <person name="Detter J.C."/>
            <person name="Woyke T."/>
            <person name="Bristow J."/>
            <person name="Eisen J.A."/>
            <person name="Markowitz V."/>
            <person name="Hugenholtz P."/>
            <person name="Klenk H.P."/>
            <person name="Kyrpides N.C."/>
        </authorList>
    </citation>
    <scope>NUCLEOTIDE SEQUENCE [LARGE SCALE GENOMIC DNA]</scope>
    <source>
        <strain evidence="3">DSM 17132 / JCM 16389 / KACC 11308 / NBRC 106382 / 4M15</strain>
    </source>
</reference>
<dbReference type="HOGENOM" id="CLU_609418_0_0_10"/>
<dbReference type="EMBL" id="CP002305">
    <property type="protein sequence ID" value="ADQ19100.1"/>
    <property type="molecule type" value="Genomic_DNA"/>
</dbReference>
<feature type="transmembrane region" description="Helical" evidence="1">
    <location>
        <begin position="46"/>
        <end position="63"/>
    </location>
</feature>
<dbReference type="STRING" id="649349.Lbys_3452"/>
<feature type="transmembrane region" description="Helical" evidence="1">
    <location>
        <begin position="327"/>
        <end position="349"/>
    </location>
</feature>
<reference key="1">
    <citation type="submission" date="2010-11" db="EMBL/GenBank/DDBJ databases">
        <title>The complete genome of Leadbetterella byssophila DSM 17132.</title>
        <authorList>
            <consortium name="US DOE Joint Genome Institute (JGI-PGF)"/>
            <person name="Lucas S."/>
            <person name="Copeland A."/>
            <person name="Lapidus A."/>
            <person name="Glavina del Rio T."/>
            <person name="Dalin E."/>
            <person name="Tice H."/>
            <person name="Bruce D."/>
            <person name="Goodwin L."/>
            <person name="Pitluck S."/>
            <person name="Kyrpides N."/>
            <person name="Mavromatis K."/>
            <person name="Ivanova N."/>
            <person name="Teshima H."/>
            <person name="Brettin T."/>
            <person name="Detter J.C."/>
            <person name="Han C."/>
            <person name="Tapia R."/>
            <person name="Land M."/>
            <person name="Hauser L."/>
            <person name="Markowitz V."/>
            <person name="Cheng J.-F."/>
            <person name="Hugenholtz P."/>
            <person name="Woyke T."/>
            <person name="Wu D."/>
            <person name="Tindall B."/>
            <person name="Pomrenke H.G."/>
            <person name="Brambilla E."/>
            <person name="Klenk H.-P."/>
            <person name="Eisen J.A."/>
        </authorList>
    </citation>
    <scope>NUCLEOTIDE SEQUENCE [LARGE SCALE GENOMIC DNA]</scope>
    <source>
        <strain>DSM 17132</strain>
    </source>
</reference>
<feature type="transmembrane region" description="Helical" evidence="1">
    <location>
        <begin position="216"/>
        <end position="240"/>
    </location>
</feature>
<feature type="transmembrane region" description="Helical" evidence="1">
    <location>
        <begin position="70"/>
        <end position="90"/>
    </location>
</feature>
<feature type="transmembrane region" description="Helical" evidence="1">
    <location>
        <begin position="7"/>
        <end position="26"/>
    </location>
</feature>
<accession>E4RYH0</accession>
<gene>
    <name evidence="2" type="ordered locus">Lbys_3452</name>
</gene>
<proteinExistence type="predicted"/>
<evidence type="ECO:0000313" key="2">
    <source>
        <dbReference type="EMBL" id="ADQ19100.1"/>
    </source>
</evidence>
<feature type="transmembrane region" description="Helical" evidence="1">
    <location>
        <begin position="252"/>
        <end position="272"/>
    </location>
</feature>
<sequence length="449" mass="51712">MAFSKRFGVLLEFLVLVLLIFLKNLLQDYLYQSWNVGTWGNFQGGIFTAGFESFDWILFWIYFRKSLDSYGKVVLMAIITIFFTTLPDFIEGSLIPLDYDNLIIKGILYFIPFLIFLFLKKSPGQIFLPFMMAFIPLINLEIANGFTGNLSLLKTFFTKDFWLLDLENNIHIDGGLALVKSLFWAGFAILFFEIGHQFFAFRSWRLHVQMPLNKGAFLLVFIVFKTLIYWFAGSLIIALLGNTSLPLFSNKIGLFLNALGFLGYLVICTLYFRKYMTMYFYDKVGHSNWLYPFFFLPFVDVAAMAILIILPPRYIKAIFGLGYSPKRLVALVVLVILIYSAFETFQIILNIPQSHGNIKSPLILSLIIIPVVSAIGIFLSLKSTLAYRILMSFLICMLPVFYFYILTPELENYLKINKVVKLVSVYLNIGLVVAFLYPVINFRSFLKLD</sequence>
<dbReference type="Proteomes" id="UP000007435">
    <property type="component" value="Chromosome"/>
</dbReference>
<protein>
    <submittedName>
        <fullName evidence="2">Uncharacterized protein</fullName>
    </submittedName>
</protein>
<feature type="transmembrane region" description="Helical" evidence="1">
    <location>
        <begin position="293"/>
        <end position="315"/>
    </location>
</feature>
<keyword evidence="1" id="KW-1133">Transmembrane helix</keyword>
<feature type="transmembrane region" description="Helical" evidence="1">
    <location>
        <begin position="102"/>
        <end position="119"/>
    </location>
</feature>
<feature type="transmembrane region" description="Helical" evidence="1">
    <location>
        <begin position="126"/>
        <end position="146"/>
    </location>
</feature>
<feature type="transmembrane region" description="Helical" evidence="1">
    <location>
        <begin position="419"/>
        <end position="440"/>
    </location>
</feature>
<feature type="transmembrane region" description="Helical" evidence="1">
    <location>
        <begin position="361"/>
        <end position="379"/>
    </location>
</feature>
<dbReference type="KEGG" id="lby:Lbys_3452"/>
<keyword evidence="3" id="KW-1185">Reference proteome</keyword>
<organism evidence="2 3">
    <name type="scientific">Leadbetterella byssophila (strain DSM 17132 / JCM 16389 / KACC 11308 / NBRC 106382 / 4M15)</name>
    <dbReference type="NCBI Taxonomy" id="649349"/>
    <lineage>
        <taxon>Bacteria</taxon>
        <taxon>Pseudomonadati</taxon>
        <taxon>Bacteroidota</taxon>
        <taxon>Cytophagia</taxon>
        <taxon>Cytophagales</taxon>
        <taxon>Leadbetterellaceae</taxon>
        <taxon>Leadbetterella</taxon>
    </lineage>
</organism>
<dbReference type="AlphaFoldDB" id="E4RYH0"/>
<evidence type="ECO:0000256" key="1">
    <source>
        <dbReference type="SAM" id="Phobius"/>
    </source>
</evidence>
<name>E4RYH0_LEAB4</name>
<evidence type="ECO:0000313" key="3">
    <source>
        <dbReference type="Proteomes" id="UP000007435"/>
    </source>
</evidence>
<keyword evidence="1" id="KW-0812">Transmembrane</keyword>